<dbReference type="RefSeq" id="WP_188737732.1">
    <property type="nucleotide sequence ID" value="NZ_BMLW01000018.1"/>
</dbReference>
<evidence type="ECO:0000313" key="2">
    <source>
        <dbReference type="EMBL" id="GGP16151.1"/>
    </source>
</evidence>
<dbReference type="PROSITE" id="PS50005">
    <property type="entry name" value="TPR"/>
    <property type="match status" value="1"/>
</dbReference>
<gene>
    <name evidence="2" type="ORF">GCM10011346_46980</name>
</gene>
<dbReference type="EMBL" id="BMLW01000018">
    <property type="protein sequence ID" value="GGP16151.1"/>
    <property type="molecule type" value="Genomic_DNA"/>
</dbReference>
<keyword evidence="1" id="KW-0802">TPR repeat</keyword>
<organism evidence="2 3">
    <name type="scientific">Oceanobacillus neutriphilus</name>
    <dbReference type="NCBI Taxonomy" id="531815"/>
    <lineage>
        <taxon>Bacteria</taxon>
        <taxon>Bacillati</taxon>
        <taxon>Bacillota</taxon>
        <taxon>Bacilli</taxon>
        <taxon>Bacillales</taxon>
        <taxon>Bacillaceae</taxon>
        <taxon>Oceanobacillus</taxon>
    </lineage>
</organism>
<dbReference type="InterPro" id="IPR019734">
    <property type="entry name" value="TPR_rpt"/>
</dbReference>
<dbReference type="Gene3D" id="1.25.40.10">
    <property type="entry name" value="Tetratricopeptide repeat domain"/>
    <property type="match status" value="1"/>
</dbReference>
<protein>
    <recommendedName>
        <fullName evidence="4">Tetratricopeptide repeat protein</fullName>
    </recommendedName>
</protein>
<dbReference type="Pfam" id="PF13424">
    <property type="entry name" value="TPR_12"/>
    <property type="match status" value="1"/>
</dbReference>
<evidence type="ECO:0000313" key="3">
    <source>
        <dbReference type="Proteomes" id="UP000641206"/>
    </source>
</evidence>
<evidence type="ECO:0000256" key="1">
    <source>
        <dbReference type="PROSITE-ProRule" id="PRU00339"/>
    </source>
</evidence>
<reference evidence="3" key="1">
    <citation type="journal article" date="2019" name="Int. J. Syst. Evol. Microbiol.">
        <title>The Global Catalogue of Microorganisms (GCM) 10K type strain sequencing project: providing services to taxonomists for standard genome sequencing and annotation.</title>
        <authorList>
            <consortium name="The Broad Institute Genomics Platform"/>
            <consortium name="The Broad Institute Genome Sequencing Center for Infectious Disease"/>
            <person name="Wu L."/>
            <person name="Ma J."/>
        </authorList>
    </citation>
    <scope>NUCLEOTIDE SEQUENCE [LARGE SCALE GENOMIC DNA]</scope>
    <source>
        <strain evidence="3">CGMCC 1.7693</strain>
    </source>
</reference>
<keyword evidence="3" id="KW-1185">Reference proteome</keyword>
<sequence>MQIFCKLLRRFLNDPSKINKYDKSLENHQLAVTIAKSIDDTFTYALCLQNIGKLYSKKNESNKAIEYYLKSFEMRKNNSTIKRLSLCPV</sequence>
<name>A0ABQ2P1T8_9BACI</name>
<comment type="caution">
    <text evidence="2">The sequence shown here is derived from an EMBL/GenBank/DDBJ whole genome shotgun (WGS) entry which is preliminary data.</text>
</comment>
<dbReference type="SMART" id="SM00028">
    <property type="entry name" value="TPR"/>
    <property type="match status" value="1"/>
</dbReference>
<feature type="repeat" description="TPR" evidence="1">
    <location>
        <begin position="45"/>
        <end position="78"/>
    </location>
</feature>
<accession>A0ABQ2P1T8</accession>
<evidence type="ECO:0008006" key="4">
    <source>
        <dbReference type="Google" id="ProtNLM"/>
    </source>
</evidence>
<dbReference type="InterPro" id="IPR011990">
    <property type="entry name" value="TPR-like_helical_dom_sf"/>
</dbReference>
<dbReference type="Proteomes" id="UP000641206">
    <property type="component" value="Unassembled WGS sequence"/>
</dbReference>
<proteinExistence type="predicted"/>
<dbReference type="SUPFAM" id="SSF48452">
    <property type="entry name" value="TPR-like"/>
    <property type="match status" value="1"/>
</dbReference>